<feature type="compositionally biased region" description="Basic and acidic residues" evidence="1">
    <location>
        <begin position="331"/>
        <end position="340"/>
    </location>
</feature>
<dbReference type="EMBL" id="CYKH01002098">
    <property type="protein sequence ID" value="CUG92959.1"/>
    <property type="molecule type" value="Genomic_DNA"/>
</dbReference>
<organism evidence="2 3">
    <name type="scientific">Bodo saltans</name>
    <name type="common">Flagellated protozoan</name>
    <dbReference type="NCBI Taxonomy" id="75058"/>
    <lineage>
        <taxon>Eukaryota</taxon>
        <taxon>Discoba</taxon>
        <taxon>Euglenozoa</taxon>
        <taxon>Kinetoplastea</taxon>
        <taxon>Metakinetoplastina</taxon>
        <taxon>Eubodonida</taxon>
        <taxon>Bodonidae</taxon>
        <taxon>Bodo</taxon>
    </lineage>
</organism>
<evidence type="ECO:0000313" key="2">
    <source>
        <dbReference type="EMBL" id="CUG92959.1"/>
    </source>
</evidence>
<proteinExistence type="predicted"/>
<keyword evidence="3" id="KW-1185">Reference proteome</keyword>
<evidence type="ECO:0000313" key="3">
    <source>
        <dbReference type="Proteomes" id="UP000051952"/>
    </source>
</evidence>
<evidence type="ECO:0000256" key="1">
    <source>
        <dbReference type="SAM" id="MobiDB-lite"/>
    </source>
</evidence>
<protein>
    <submittedName>
        <fullName evidence="2">Uncharacterized protein</fullName>
    </submittedName>
</protein>
<sequence length="370" mass="41044">MATQGDTKYIIERQHRVRKTIILFEVRHKAATTVVDLAVTAPLASKTLGRYGEQCTPISEEIRNHCSGVSKVQAKDRIQCNLIHEESERNERTALVDELETIVRRILEEESLPTGGDQSALGMKEEVMRNLKLRLHQAKEEIVTRLTVGIAQGERPVLPADPVAALKLHQAKEKIATRLTVGIAQGELPVPPADPVAAVSSLEVGPSLPCSGRIPFHNWLLFFESGGRLKGQILSVKVRIMKVPKKFRSEVEGGPGVATLFSGDPGVATPKRQHNNVNDSNKCTDMVGEGEHISFVKRLNQCRLSIIFICMNVMRSTGHDITMRLRTALERSSQRTRDNHVTATRQQGSRTEVKLSPLGSRRTLRTGRKN</sequence>
<name>A0A0S4JQY6_BODSA</name>
<dbReference type="VEuPathDB" id="TriTrypDB:BSAL_40025"/>
<dbReference type="Proteomes" id="UP000051952">
    <property type="component" value="Unassembled WGS sequence"/>
</dbReference>
<reference evidence="3" key="1">
    <citation type="submission" date="2015-09" db="EMBL/GenBank/DDBJ databases">
        <authorList>
            <consortium name="Pathogen Informatics"/>
        </authorList>
    </citation>
    <scope>NUCLEOTIDE SEQUENCE [LARGE SCALE GENOMIC DNA]</scope>
    <source>
        <strain evidence="3">Lake Konstanz</strain>
    </source>
</reference>
<gene>
    <name evidence="2" type="ORF">BSAL_40025</name>
</gene>
<feature type="compositionally biased region" description="Polar residues" evidence="1">
    <location>
        <begin position="341"/>
        <end position="350"/>
    </location>
</feature>
<dbReference type="AlphaFoldDB" id="A0A0S4JQY6"/>
<accession>A0A0S4JQY6</accession>
<feature type="region of interest" description="Disordered" evidence="1">
    <location>
        <begin position="331"/>
        <end position="370"/>
    </location>
</feature>